<dbReference type="AlphaFoldDB" id="A0A852SDD4"/>
<evidence type="ECO:0000313" key="2">
    <source>
        <dbReference type="Proteomes" id="UP000581087"/>
    </source>
</evidence>
<accession>A0A852SDD4</accession>
<sequence>MSLIIFSFLGLLALVGVVAALASIANDGYGRPDIARRVRHAHNLDRPAR</sequence>
<reference evidence="1 2" key="1">
    <citation type="submission" date="2020-07" db="EMBL/GenBank/DDBJ databases">
        <title>Sequencing the genomes of 1000 actinobacteria strains.</title>
        <authorList>
            <person name="Klenk H.-P."/>
        </authorList>
    </citation>
    <scope>NUCLEOTIDE SEQUENCE [LARGE SCALE GENOMIC DNA]</scope>
    <source>
        <strain evidence="1 2">DSM 23870</strain>
    </source>
</reference>
<proteinExistence type="predicted"/>
<gene>
    <name evidence="1" type="ORF">BJ972_001179</name>
</gene>
<evidence type="ECO:0000313" key="1">
    <source>
        <dbReference type="EMBL" id="NYD66660.1"/>
    </source>
</evidence>
<dbReference type="EMBL" id="JACCBI010000001">
    <property type="protein sequence ID" value="NYD66660.1"/>
    <property type="molecule type" value="Genomic_DNA"/>
</dbReference>
<protein>
    <submittedName>
        <fullName evidence="1">Uncharacterized protein</fullName>
    </submittedName>
</protein>
<organism evidence="1 2">
    <name type="scientific">Agromyces atrinae</name>
    <dbReference type="NCBI Taxonomy" id="592376"/>
    <lineage>
        <taxon>Bacteria</taxon>
        <taxon>Bacillati</taxon>
        <taxon>Actinomycetota</taxon>
        <taxon>Actinomycetes</taxon>
        <taxon>Micrococcales</taxon>
        <taxon>Microbacteriaceae</taxon>
        <taxon>Agromyces</taxon>
    </lineage>
</organism>
<dbReference type="Proteomes" id="UP000581087">
    <property type="component" value="Unassembled WGS sequence"/>
</dbReference>
<comment type="caution">
    <text evidence="1">The sequence shown here is derived from an EMBL/GenBank/DDBJ whole genome shotgun (WGS) entry which is preliminary data.</text>
</comment>
<name>A0A852SDD4_9MICO</name>
<dbReference type="RefSeq" id="WP_164989877.1">
    <property type="nucleotide sequence ID" value="NZ_JACCBI010000001.1"/>
</dbReference>